<keyword evidence="21" id="KW-1185">Reference proteome</keyword>
<evidence type="ECO:0000256" key="3">
    <source>
        <dbReference type="ARBA" id="ARBA00012417"/>
    </source>
</evidence>
<evidence type="ECO:0000256" key="10">
    <source>
        <dbReference type="ARBA" id="ARBA00022801"/>
    </source>
</evidence>
<evidence type="ECO:0000256" key="11">
    <source>
        <dbReference type="ARBA" id="ARBA00022839"/>
    </source>
</evidence>
<evidence type="ECO:0000259" key="19">
    <source>
        <dbReference type="SMART" id="SM00479"/>
    </source>
</evidence>
<dbReference type="EC" id="2.7.7.7" evidence="3 17"/>
<evidence type="ECO:0000256" key="12">
    <source>
        <dbReference type="ARBA" id="ARBA00022842"/>
    </source>
</evidence>
<evidence type="ECO:0000256" key="7">
    <source>
        <dbReference type="ARBA" id="ARBA00022705"/>
    </source>
</evidence>
<dbReference type="SMART" id="SM00479">
    <property type="entry name" value="EXOIII"/>
    <property type="match status" value="1"/>
</dbReference>
<evidence type="ECO:0000256" key="13">
    <source>
        <dbReference type="ARBA" id="ARBA00022932"/>
    </source>
</evidence>
<feature type="domain" description="Exonuclease" evidence="19">
    <location>
        <begin position="2"/>
        <end position="172"/>
    </location>
</feature>
<evidence type="ECO:0000256" key="18">
    <source>
        <dbReference type="SAM" id="MobiDB-lite"/>
    </source>
</evidence>
<dbReference type="PANTHER" id="PTHR30231:SF41">
    <property type="entry name" value="DNA POLYMERASE III SUBUNIT EPSILON"/>
    <property type="match status" value="1"/>
</dbReference>
<reference evidence="21" key="1">
    <citation type="journal article" date="2019" name="Int. J. Syst. Evol. Microbiol.">
        <title>The Global Catalogue of Microorganisms (GCM) 10K type strain sequencing project: providing services to taxonomists for standard genome sequencing and annotation.</title>
        <authorList>
            <consortium name="The Broad Institute Genomics Platform"/>
            <consortium name="The Broad Institute Genome Sequencing Center for Infectious Disease"/>
            <person name="Wu L."/>
            <person name="Ma J."/>
        </authorList>
    </citation>
    <scope>NUCLEOTIDE SEQUENCE [LARGE SCALE GENOMIC DNA]</scope>
    <source>
        <strain evidence="21">CGMCC 1.6774</strain>
    </source>
</reference>
<evidence type="ECO:0000256" key="6">
    <source>
        <dbReference type="ARBA" id="ARBA00022695"/>
    </source>
</evidence>
<protein>
    <recommendedName>
        <fullName evidence="4 17">DNA polymerase III subunit epsilon</fullName>
        <ecNumber evidence="3 17">2.7.7.7</ecNumber>
    </recommendedName>
</protein>
<dbReference type="Proteomes" id="UP001597314">
    <property type="component" value="Unassembled WGS sequence"/>
</dbReference>
<comment type="cofactor">
    <cofactor evidence="2 17">
        <name>Mg(2+)</name>
        <dbReference type="ChEBI" id="CHEBI:18420"/>
    </cofactor>
</comment>
<keyword evidence="7 17" id="KW-0235">DNA replication</keyword>
<evidence type="ECO:0000256" key="2">
    <source>
        <dbReference type="ARBA" id="ARBA00001946"/>
    </source>
</evidence>
<dbReference type="SUPFAM" id="SSF53098">
    <property type="entry name" value="Ribonuclease H-like"/>
    <property type="match status" value="1"/>
</dbReference>
<keyword evidence="10 17" id="KW-0378">Hydrolase</keyword>
<dbReference type="InterPro" id="IPR012337">
    <property type="entry name" value="RNaseH-like_sf"/>
</dbReference>
<dbReference type="InterPro" id="IPR006309">
    <property type="entry name" value="DnaQ_proteo"/>
</dbReference>
<keyword evidence="14 17" id="KW-0464">Manganese</keyword>
<dbReference type="NCBIfam" id="TIGR00573">
    <property type="entry name" value="dnaq"/>
    <property type="match status" value="1"/>
</dbReference>
<comment type="subunit">
    <text evidence="17">DNA polymerase III contains a core (composed of alpha, epsilon and theta chains) that associates with a tau subunit. This core dimerizes to form the POLIII' complex. PolIII' associates with the gamma complex (composed of gamma, delta, delta', psi and chi chains) and with the beta chain to form the complete DNA polymerase III complex.</text>
</comment>
<evidence type="ECO:0000256" key="8">
    <source>
        <dbReference type="ARBA" id="ARBA00022722"/>
    </source>
</evidence>
<evidence type="ECO:0000313" key="21">
    <source>
        <dbReference type="Proteomes" id="UP001597314"/>
    </source>
</evidence>
<comment type="function">
    <text evidence="15 17">DNA polymerase III is a complex, multichain enzyme responsible for most of the replicative synthesis in bacteria. The epsilon subunit contain the editing function and is a proofreading 3'-5' exonuclease.</text>
</comment>
<keyword evidence="8 17" id="KW-0540">Nuclease</keyword>
<dbReference type="NCBIfam" id="TIGR01406">
    <property type="entry name" value="dnaQ_proteo"/>
    <property type="match status" value="1"/>
</dbReference>
<evidence type="ECO:0000313" key="20">
    <source>
        <dbReference type="EMBL" id="MFD2184377.1"/>
    </source>
</evidence>
<keyword evidence="9 17" id="KW-0479">Metal-binding</keyword>
<keyword evidence="13 17" id="KW-0239">DNA-directed DNA polymerase</keyword>
<dbReference type="GO" id="GO:0003887">
    <property type="term" value="F:DNA-directed DNA polymerase activity"/>
    <property type="evidence" value="ECO:0007669"/>
    <property type="project" value="UniProtKB-EC"/>
</dbReference>
<dbReference type="Pfam" id="PF00929">
    <property type="entry name" value="RNase_T"/>
    <property type="match status" value="1"/>
</dbReference>
<dbReference type="NCBIfam" id="NF004316">
    <property type="entry name" value="PRK05711.1"/>
    <property type="match status" value="1"/>
</dbReference>
<dbReference type="InterPro" id="IPR006054">
    <property type="entry name" value="DnaQ"/>
</dbReference>
<evidence type="ECO:0000256" key="14">
    <source>
        <dbReference type="ARBA" id="ARBA00023211"/>
    </source>
</evidence>
<comment type="cofactor">
    <cofactor evidence="1 17">
        <name>Mn(2+)</name>
        <dbReference type="ChEBI" id="CHEBI:29035"/>
    </cofactor>
</comment>
<evidence type="ECO:0000256" key="5">
    <source>
        <dbReference type="ARBA" id="ARBA00022679"/>
    </source>
</evidence>
<keyword evidence="6 17" id="KW-0548">Nucleotidyltransferase</keyword>
<organism evidence="20 21">
    <name type="scientific">Rhodoplanes azumiensis</name>
    <dbReference type="NCBI Taxonomy" id="1897628"/>
    <lineage>
        <taxon>Bacteria</taxon>
        <taxon>Pseudomonadati</taxon>
        <taxon>Pseudomonadota</taxon>
        <taxon>Alphaproteobacteria</taxon>
        <taxon>Hyphomicrobiales</taxon>
        <taxon>Nitrobacteraceae</taxon>
        <taxon>Rhodoplanes</taxon>
    </lineage>
</organism>
<dbReference type="CDD" id="cd06131">
    <property type="entry name" value="DNA_pol_III_epsilon_Ecoli_like"/>
    <property type="match status" value="1"/>
</dbReference>
<evidence type="ECO:0000256" key="4">
    <source>
        <dbReference type="ARBA" id="ARBA00020352"/>
    </source>
</evidence>
<accession>A0ABW5APJ9</accession>
<evidence type="ECO:0000256" key="1">
    <source>
        <dbReference type="ARBA" id="ARBA00001936"/>
    </source>
</evidence>
<dbReference type="InterPro" id="IPR013520">
    <property type="entry name" value="Ribonucl_H"/>
</dbReference>
<evidence type="ECO:0000256" key="15">
    <source>
        <dbReference type="ARBA" id="ARBA00025483"/>
    </source>
</evidence>
<evidence type="ECO:0000256" key="16">
    <source>
        <dbReference type="ARBA" id="ARBA00049244"/>
    </source>
</evidence>
<gene>
    <name evidence="17 20" type="primary">dnaQ</name>
    <name evidence="20" type="ORF">ACFSOX_19665</name>
</gene>
<dbReference type="RefSeq" id="WP_378479560.1">
    <property type="nucleotide sequence ID" value="NZ_JBHUIW010000027.1"/>
</dbReference>
<name>A0ABW5APJ9_9BRAD</name>
<comment type="catalytic activity">
    <reaction evidence="16 17">
        <text>DNA(n) + a 2'-deoxyribonucleoside 5'-triphosphate = DNA(n+1) + diphosphate</text>
        <dbReference type="Rhea" id="RHEA:22508"/>
        <dbReference type="Rhea" id="RHEA-COMP:17339"/>
        <dbReference type="Rhea" id="RHEA-COMP:17340"/>
        <dbReference type="ChEBI" id="CHEBI:33019"/>
        <dbReference type="ChEBI" id="CHEBI:61560"/>
        <dbReference type="ChEBI" id="CHEBI:173112"/>
        <dbReference type="EC" id="2.7.7.7"/>
    </reaction>
</comment>
<dbReference type="Gene3D" id="3.30.420.10">
    <property type="entry name" value="Ribonuclease H-like superfamily/Ribonuclease H"/>
    <property type="match status" value="1"/>
</dbReference>
<keyword evidence="11 17" id="KW-0269">Exonuclease</keyword>
<proteinExistence type="predicted"/>
<feature type="region of interest" description="Disordered" evidence="18">
    <location>
        <begin position="230"/>
        <end position="251"/>
    </location>
</feature>
<evidence type="ECO:0000256" key="9">
    <source>
        <dbReference type="ARBA" id="ARBA00022723"/>
    </source>
</evidence>
<dbReference type="EMBL" id="JBHUIW010000027">
    <property type="protein sequence ID" value="MFD2184377.1"/>
    <property type="molecule type" value="Genomic_DNA"/>
</dbReference>
<dbReference type="InterPro" id="IPR036397">
    <property type="entry name" value="RNaseH_sf"/>
</dbReference>
<evidence type="ECO:0000256" key="17">
    <source>
        <dbReference type="RuleBase" id="RU364087"/>
    </source>
</evidence>
<dbReference type="PANTHER" id="PTHR30231">
    <property type="entry name" value="DNA POLYMERASE III SUBUNIT EPSILON"/>
    <property type="match status" value="1"/>
</dbReference>
<keyword evidence="12 17" id="KW-0460">Magnesium</keyword>
<comment type="caution">
    <text evidence="20">The sequence shown here is derived from an EMBL/GenBank/DDBJ whole genome shotgun (WGS) entry which is preliminary data.</text>
</comment>
<sequence length="251" mass="27523">MREIVFDTETTGLDPLKGDRLVEIGCIELVNRLPSGRTFHKYLNPQRDMPAEAFAVHGLSAEFLADKPLFADIVDEFVAFIGDAPLIAHNGMFDLGFINAELERCGIAALPRTRIVDTLQLARRKFPGASNKLDDLCARYRIDTSRRVKHGALLDSELLAEVYLELIEARQVSLDLVSADVASVEVGETVRQVRARPTPLAPRLDAAELVAHRAFVGTLGDQAIWKDYLPAPEPAPEPAAEEAAEETRAAG</sequence>
<keyword evidence="5 17" id="KW-0808">Transferase</keyword>